<dbReference type="OrthoDB" id="5398391at2759"/>
<dbReference type="SUPFAM" id="SSF158694">
    <property type="entry name" value="UraD-Like"/>
    <property type="match status" value="1"/>
</dbReference>
<dbReference type="GeneID" id="24094577"/>
<dbReference type="Pfam" id="PF09349">
    <property type="entry name" value="OHCU_decarbox"/>
    <property type="match status" value="1"/>
</dbReference>
<accession>J4I8M4</accession>
<dbReference type="Gene3D" id="1.10.3330.10">
    <property type="entry name" value="Oxo-4-hydroxy-4-carboxy-5-ureidoimidazoline decarboxylase"/>
    <property type="match status" value="1"/>
</dbReference>
<dbReference type="InterPro" id="IPR018020">
    <property type="entry name" value="OHCU_decarboxylase"/>
</dbReference>
<proteinExistence type="predicted"/>
<keyword evidence="4" id="KW-1185">Reference proteome</keyword>
<sequence>MSALPAIHDALASDELLANALAVLFEPSPVLFSHLVPGLVAYIPSSPQPIRTYSALIDASLATIATWPDDLRARFVAGHPRIGEVSGLSRLSANEQAAAATPPDVLARLAHLNACYERRYPGLRYITFVNGRTRAAVMAEMEGALGLEPSLSPDQPPLRTVASVDVGGQEWRRELDRAVVDVGRIAKSRLRALGAE</sequence>
<dbReference type="Proteomes" id="UP000006352">
    <property type="component" value="Unassembled WGS sequence"/>
</dbReference>
<dbReference type="PANTHER" id="PTHR37987:SF1">
    <property type="entry name" value="OXO-4-HYDROXY-4-CARBOXY-5-UREIDOIMIDAZOLINE DECARBOXYLASE DOMAIN-CONTAINING PROTEIN"/>
    <property type="match status" value="1"/>
</dbReference>
<evidence type="ECO:0000313" key="4">
    <source>
        <dbReference type="Proteomes" id="UP000006352"/>
    </source>
</evidence>
<evidence type="ECO:0000256" key="1">
    <source>
        <dbReference type="ARBA" id="ARBA00022631"/>
    </source>
</evidence>
<dbReference type="InterPro" id="IPR036778">
    <property type="entry name" value="OHCU_decarboxylase_sf"/>
</dbReference>
<dbReference type="PANTHER" id="PTHR37987">
    <property type="entry name" value="CHROMOSOME 9, WHOLE GENOME SHOTGUN SEQUENCE"/>
    <property type="match status" value="1"/>
</dbReference>
<gene>
    <name evidence="3" type="ORF">FIBRA_01687</name>
</gene>
<dbReference type="EMBL" id="HE796946">
    <property type="protein sequence ID" value="CCL99666.1"/>
    <property type="molecule type" value="Genomic_DNA"/>
</dbReference>
<organism evidence="3 4">
    <name type="scientific">Fibroporia radiculosa</name>
    <dbReference type="NCBI Taxonomy" id="599839"/>
    <lineage>
        <taxon>Eukaryota</taxon>
        <taxon>Fungi</taxon>
        <taxon>Dikarya</taxon>
        <taxon>Basidiomycota</taxon>
        <taxon>Agaricomycotina</taxon>
        <taxon>Agaricomycetes</taxon>
        <taxon>Polyporales</taxon>
        <taxon>Fibroporiaceae</taxon>
        <taxon>Fibroporia</taxon>
    </lineage>
</organism>
<protein>
    <recommendedName>
        <fullName evidence="2">Oxo-4-hydroxy-4-carboxy-5-ureidoimidazoline decarboxylase domain-containing protein</fullName>
    </recommendedName>
</protein>
<dbReference type="RefSeq" id="XP_012178949.1">
    <property type="nucleotide sequence ID" value="XM_012323559.1"/>
</dbReference>
<feature type="domain" description="Oxo-4-hydroxy-4-carboxy-5-ureidoimidazoline decarboxylase" evidence="2">
    <location>
        <begin position="13"/>
        <end position="143"/>
    </location>
</feature>
<evidence type="ECO:0000313" key="3">
    <source>
        <dbReference type="EMBL" id="CCL99666.1"/>
    </source>
</evidence>
<evidence type="ECO:0000259" key="2">
    <source>
        <dbReference type="Pfam" id="PF09349"/>
    </source>
</evidence>
<reference evidence="3 4" key="1">
    <citation type="journal article" date="2012" name="Appl. Environ. Microbiol.">
        <title>Short-read sequencing for genomic analysis of the brown rot fungus Fibroporia radiculosa.</title>
        <authorList>
            <person name="Tang J.D."/>
            <person name="Perkins A.D."/>
            <person name="Sonstegard T.S."/>
            <person name="Schroeder S.G."/>
            <person name="Burgess S.C."/>
            <person name="Diehl S.V."/>
        </authorList>
    </citation>
    <scope>NUCLEOTIDE SEQUENCE [LARGE SCALE GENOMIC DNA]</scope>
    <source>
        <strain evidence="3 4">TFFH 294</strain>
    </source>
</reference>
<dbReference type="AlphaFoldDB" id="J4I8M4"/>
<dbReference type="InParanoid" id="J4I8M4"/>
<name>J4I8M4_9APHY</name>
<dbReference type="HOGENOM" id="CLU_092522_0_0_1"/>
<keyword evidence="1" id="KW-0659">Purine metabolism</keyword>
<dbReference type="GO" id="GO:0006144">
    <property type="term" value="P:purine nucleobase metabolic process"/>
    <property type="evidence" value="ECO:0007669"/>
    <property type="project" value="UniProtKB-KW"/>
</dbReference>